<evidence type="ECO:0000256" key="1">
    <source>
        <dbReference type="SAM" id="Phobius"/>
    </source>
</evidence>
<gene>
    <name evidence="2" type="ORF">QBC38DRAFT_503835</name>
</gene>
<proteinExistence type="predicted"/>
<dbReference type="Proteomes" id="UP001301958">
    <property type="component" value="Unassembled WGS sequence"/>
</dbReference>
<keyword evidence="1" id="KW-0472">Membrane</keyword>
<organism evidence="2 3">
    <name type="scientific">Podospora fimiseda</name>
    <dbReference type="NCBI Taxonomy" id="252190"/>
    <lineage>
        <taxon>Eukaryota</taxon>
        <taxon>Fungi</taxon>
        <taxon>Dikarya</taxon>
        <taxon>Ascomycota</taxon>
        <taxon>Pezizomycotina</taxon>
        <taxon>Sordariomycetes</taxon>
        <taxon>Sordariomycetidae</taxon>
        <taxon>Sordariales</taxon>
        <taxon>Podosporaceae</taxon>
        <taxon>Podospora</taxon>
    </lineage>
</organism>
<protein>
    <submittedName>
        <fullName evidence="2">Uncharacterized protein</fullName>
    </submittedName>
</protein>
<evidence type="ECO:0000313" key="2">
    <source>
        <dbReference type="EMBL" id="KAK4222624.1"/>
    </source>
</evidence>
<keyword evidence="3" id="KW-1185">Reference proteome</keyword>
<dbReference type="EMBL" id="MU865461">
    <property type="protein sequence ID" value="KAK4222624.1"/>
    <property type="molecule type" value="Genomic_DNA"/>
</dbReference>
<sequence>MSSDFPSKIWPDIGKNDIIKVPKLYERFLDYLGTELSSIGSTWNQPHVGTTPPDIFPLVEKLQRIKGGGIRRTEAIETARELAVEKGLSDDQLMVSVDIAKHKTLTIYEHKICLDNHLKFNTSLIPQDVLGETLGTLNLLFPPHKSTQHFLDKHKRPFYQLGLCNRPIKPNLNDYTYWRNRIADLMHIMAGPPVGLQQLGLYYQGENLIQFATFWIATAVGIFTLLNIALGVAVLLYSATRHNNHHVKDPPRPTSIVGRLKEGYAM</sequence>
<keyword evidence="1" id="KW-1133">Transmembrane helix</keyword>
<reference evidence="2" key="1">
    <citation type="journal article" date="2023" name="Mol. Phylogenet. Evol.">
        <title>Genome-scale phylogeny and comparative genomics of the fungal order Sordariales.</title>
        <authorList>
            <person name="Hensen N."/>
            <person name="Bonometti L."/>
            <person name="Westerberg I."/>
            <person name="Brannstrom I.O."/>
            <person name="Guillou S."/>
            <person name="Cros-Aarteil S."/>
            <person name="Calhoun S."/>
            <person name="Haridas S."/>
            <person name="Kuo A."/>
            <person name="Mondo S."/>
            <person name="Pangilinan J."/>
            <person name="Riley R."/>
            <person name="LaButti K."/>
            <person name="Andreopoulos B."/>
            <person name="Lipzen A."/>
            <person name="Chen C."/>
            <person name="Yan M."/>
            <person name="Daum C."/>
            <person name="Ng V."/>
            <person name="Clum A."/>
            <person name="Steindorff A."/>
            <person name="Ohm R.A."/>
            <person name="Martin F."/>
            <person name="Silar P."/>
            <person name="Natvig D.O."/>
            <person name="Lalanne C."/>
            <person name="Gautier V."/>
            <person name="Ament-Velasquez S.L."/>
            <person name="Kruys A."/>
            <person name="Hutchinson M.I."/>
            <person name="Powell A.J."/>
            <person name="Barry K."/>
            <person name="Miller A.N."/>
            <person name="Grigoriev I.V."/>
            <person name="Debuchy R."/>
            <person name="Gladieux P."/>
            <person name="Hiltunen Thoren M."/>
            <person name="Johannesson H."/>
        </authorList>
    </citation>
    <scope>NUCLEOTIDE SEQUENCE</scope>
    <source>
        <strain evidence="2">CBS 990.96</strain>
    </source>
</reference>
<name>A0AAN7BFX8_9PEZI</name>
<dbReference type="AlphaFoldDB" id="A0AAN7BFX8"/>
<feature type="transmembrane region" description="Helical" evidence="1">
    <location>
        <begin position="214"/>
        <end position="238"/>
    </location>
</feature>
<reference evidence="2" key="2">
    <citation type="submission" date="2023-05" db="EMBL/GenBank/DDBJ databases">
        <authorList>
            <consortium name="Lawrence Berkeley National Laboratory"/>
            <person name="Steindorff A."/>
            <person name="Hensen N."/>
            <person name="Bonometti L."/>
            <person name="Westerberg I."/>
            <person name="Brannstrom I.O."/>
            <person name="Guillou S."/>
            <person name="Cros-Aarteil S."/>
            <person name="Calhoun S."/>
            <person name="Haridas S."/>
            <person name="Kuo A."/>
            <person name="Mondo S."/>
            <person name="Pangilinan J."/>
            <person name="Riley R."/>
            <person name="Labutti K."/>
            <person name="Andreopoulos B."/>
            <person name="Lipzen A."/>
            <person name="Chen C."/>
            <person name="Yanf M."/>
            <person name="Daum C."/>
            <person name="Ng V."/>
            <person name="Clum A."/>
            <person name="Ohm R."/>
            <person name="Martin F."/>
            <person name="Silar P."/>
            <person name="Natvig D."/>
            <person name="Lalanne C."/>
            <person name="Gautier V."/>
            <person name="Ament-Velasquez S.L."/>
            <person name="Kruys A."/>
            <person name="Hutchinson M.I."/>
            <person name="Powell A.J."/>
            <person name="Barry K."/>
            <person name="Miller A.N."/>
            <person name="Grigoriev I.V."/>
            <person name="Debuchy R."/>
            <person name="Gladieux P."/>
            <person name="Thoren M.H."/>
            <person name="Johannesson H."/>
        </authorList>
    </citation>
    <scope>NUCLEOTIDE SEQUENCE</scope>
    <source>
        <strain evidence="2">CBS 990.96</strain>
    </source>
</reference>
<accession>A0AAN7BFX8</accession>
<evidence type="ECO:0000313" key="3">
    <source>
        <dbReference type="Proteomes" id="UP001301958"/>
    </source>
</evidence>
<comment type="caution">
    <text evidence="2">The sequence shown here is derived from an EMBL/GenBank/DDBJ whole genome shotgun (WGS) entry which is preliminary data.</text>
</comment>
<keyword evidence="1" id="KW-0812">Transmembrane</keyword>